<organism evidence="2 3">
    <name type="scientific">Panicum virgatum</name>
    <name type="common">Blackwell switchgrass</name>
    <dbReference type="NCBI Taxonomy" id="38727"/>
    <lineage>
        <taxon>Eukaryota</taxon>
        <taxon>Viridiplantae</taxon>
        <taxon>Streptophyta</taxon>
        <taxon>Embryophyta</taxon>
        <taxon>Tracheophyta</taxon>
        <taxon>Spermatophyta</taxon>
        <taxon>Magnoliopsida</taxon>
        <taxon>Liliopsida</taxon>
        <taxon>Poales</taxon>
        <taxon>Poaceae</taxon>
        <taxon>PACMAD clade</taxon>
        <taxon>Panicoideae</taxon>
        <taxon>Panicodae</taxon>
        <taxon>Paniceae</taxon>
        <taxon>Panicinae</taxon>
        <taxon>Panicum</taxon>
        <taxon>Panicum sect. Hiantes</taxon>
    </lineage>
</organism>
<dbReference type="AlphaFoldDB" id="A0A8T0PH20"/>
<feature type="compositionally biased region" description="Polar residues" evidence="1">
    <location>
        <begin position="30"/>
        <end position="42"/>
    </location>
</feature>
<evidence type="ECO:0000313" key="3">
    <source>
        <dbReference type="Proteomes" id="UP000823388"/>
    </source>
</evidence>
<reference evidence="2" key="1">
    <citation type="submission" date="2020-05" db="EMBL/GenBank/DDBJ databases">
        <title>WGS assembly of Panicum virgatum.</title>
        <authorList>
            <person name="Lovell J.T."/>
            <person name="Jenkins J."/>
            <person name="Shu S."/>
            <person name="Juenger T.E."/>
            <person name="Schmutz J."/>
        </authorList>
    </citation>
    <scope>NUCLEOTIDE SEQUENCE</scope>
    <source>
        <strain evidence="2">AP13</strain>
    </source>
</reference>
<accession>A0A8T0PH20</accession>
<evidence type="ECO:0000256" key="1">
    <source>
        <dbReference type="SAM" id="MobiDB-lite"/>
    </source>
</evidence>
<gene>
    <name evidence="2" type="ORF">PVAP13_8KG120005</name>
</gene>
<protein>
    <submittedName>
        <fullName evidence="2">Uncharacterized protein</fullName>
    </submittedName>
</protein>
<evidence type="ECO:0000313" key="2">
    <source>
        <dbReference type="EMBL" id="KAG2561203.1"/>
    </source>
</evidence>
<name>A0A8T0PH20_PANVG</name>
<feature type="compositionally biased region" description="Low complexity" evidence="1">
    <location>
        <begin position="8"/>
        <end position="22"/>
    </location>
</feature>
<dbReference type="Proteomes" id="UP000823388">
    <property type="component" value="Chromosome 8K"/>
</dbReference>
<proteinExistence type="predicted"/>
<sequence>MRHTETLTPHARAHTPTHTPQHPVEKSRIEQSSNAGPATSTPRVRANRATLGSPNLAFFEAPCWSYRFERQVWHPECAAWLHGCFPVPYPDNGSSGKEAQRLACLLGK</sequence>
<feature type="region of interest" description="Disordered" evidence="1">
    <location>
        <begin position="1"/>
        <end position="51"/>
    </location>
</feature>
<comment type="caution">
    <text evidence="2">The sequence shown here is derived from an EMBL/GenBank/DDBJ whole genome shotgun (WGS) entry which is preliminary data.</text>
</comment>
<keyword evidence="3" id="KW-1185">Reference proteome</keyword>
<dbReference type="EMBL" id="CM029051">
    <property type="protein sequence ID" value="KAG2561203.1"/>
    <property type="molecule type" value="Genomic_DNA"/>
</dbReference>